<dbReference type="EMBL" id="JABANP010000216">
    <property type="protein sequence ID" value="KAF4686580.1"/>
    <property type="molecule type" value="Genomic_DNA"/>
</dbReference>
<proteinExistence type="predicted"/>
<dbReference type="AlphaFoldDB" id="A0A7J6NSK2"/>
<name>A0A7J6NSK2_PEROL</name>
<organism evidence="1 2">
    <name type="scientific">Perkinsus olseni</name>
    <name type="common">Perkinsus atlanticus</name>
    <dbReference type="NCBI Taxonomy" id="32597"/>
    <lineage>
        <taxon>Eukaryota</taxon>
        <taxon>Sar</taxon>
        <taxon>Alveolata</taxon>
        <taxon>Perkinsozoa</taxon>
        <taxon>Perkinsea</taxon>
        <taxon>Perkinsida</taxon>
        <taxon>Perkinsidae</taxon>
        <taxon>Perkinsus</taxon>
    </lineage>
</organism>
<evidence type="ECO:0000313" key="2">
    <source>
        <dbReference type="Proteomes" id="UP000541610"/>
    </source>
</evidence>
<comment type="caution">
    <text evidence="1">The sequence shown here is derived from an EMBL/GenBank/DDBJ whole genome shotgun (WGS) entry which is preliminary data.</text>
</comment>
<accession>A0A7J6NSK2</accession>
<sequence>MEINSEPFQWILFVILPSVFFCGKLKMYSFVSLQLPGDISLMSNNTCRLRWNDDKKLEVKLNPHFKSDGNIIAYSLFTDGAAPGGGTLRYHFGLENEDYFLLYLSRTGSTHVRCQTDKMKDAFEFYTPVSPFAHLNKKRVAEKLVGMFPEQKNPGRSRKIFSFLAANPPQGYDTGIDWVVGFHYTVGSYESIDSVRELVGKWEDAQK</sequence>
<gene>
    <name evidence="1" type="ORF">FOZ60_005049</name>
</gene>
<reference evidence="1 2" key="1">
    <citation type="submission" date="2020-04" db="EMBL/GenBank/DDBJ databases">
        <title>Perkinsus olseni comparative genomics.</title>
        <authorList>
            <person name="Bogema D.R."/>
        </authorList>
    </citation>
    <scope>NUCLEOTIDE SEQUENCE [LARGE SCALE GENOMIC DNA]</scope>
    <source>
        <strain evidence="1">00978-12</strain>
    </source>
</reference>
<dbReference type="Proteomes" id="UP000541610">
    <property type="component" value="Unassembled WGS sequence"/>
</dbReference>
<evidence type="ECO:0000313" key="1">
    <source>
        <dbReference type="EMBL" id="KAF4686580.1"/>
    </source>
</evidence>
<protein>
    <submittedName>
        <fullName evidence="1">Uncharacterized protein</fullName>
    </submittedName>
</protein>